<dbReference type="SUPFAM" id="SSF52540">
    <property type="entry name" value="P-loop containing nucleoside triphosphate hydrolases"/>
    <property type="match status" value="1"/>
</dbReference>
<keyword evidence="2" id="KW-1185">Reference proteome</keyword>
<dbReference type="EMBL" id="CP018632">
    <property type="protein sequence ID" value="ASJ76815.1"/>
    <property type="molecule type" value="Genomic_DNA"/>
</dbReference>
<evidence type="ECO:0000313" key="1">
    <source>
        <dbReference type="EMBL" id="ASJ76815.1"/>
    </source>
</evidence>
<reference evidence="1 2" key="1">
    <citation type="submission" date="2016-12" db="EMBL/GenBank/DDBJ databases">
        <authorList>
            <person name="Song W.-J."/>
            <person name="Kurnit D.M."/>
        </authorList>
    </citation>
    <scope>NUCLEOTIDE SEQUENCE [LARGE SCALE GENOMIC DNA]</scope>
    <source>
        <strain evidence="1 2">IMCC3135</strain>
    </source>
</reference>
<protein>
    <recommendedName>
        <fullName evidence="3">Adenylyl-sulfate kinase</fullName>
    </recommendedName>
</protein>
<dbReference type="PANTHER" id="PTHR37807:SF3">
    <property type="entry name" value="OS07G0160300 PROTEIN"/>
    <property type="match status" value="1"/>
</dbReference>
<accession>A0A2Z2P1T5</accession>
<organism evidence="1 2">
    <name type="scientific">Granulosicoccus antarcticus IMCC3135</name>
    <dbReference type="NCBI Taxonomy" id="1192854"/>
    <lineage>
        <taxon>Bacteria</taxon>
        <taxon>Pseudomonadati</taxon>
        <taxon>Pseudomonadota</taxon>
        <taxon>Gammaproteobacteria</taxon>
        <taxon>Chromatiales</taxon>
        <taxon>Granulosicoccaceae</taxon>
        <taxon>Granulosicoccus</taxon>
    </lineage>
</organism>
<name>A0A2Z2P1T5_9GAMM</name>
<evidence type="ECO:0000313" key="2">
    <source>
        <dbReference type="Proteomes" id="UP000250079"/>
    </source>
</evidence>
<proteinExistence type="predicted"/>
<gene>
    <name evidence="1" type="ORF">IMCC3135_33875</name>
</gene>
<sequence>MNDTLIIAMAGLPASGKSAVAAKLQRALNAVLLDKDRVRDFLFASHVDYSNEQNDLCLGVMYDVANYLLTTAAPPVVILDGRTYSKRYQVEAVKTAAKRSNAQLLIIECICSEESVKARLHNDQDVHLAKDRDFALYQRSKAAAEPIEEPKLVIETDKSSLEQCLEQALNYVNHT</sequence>
<dbReference type="AlphaFoldDB" id="A0A2Z2P1T5"/>
<dbReference type="InterPro" id="IPR027417">
    <property type="entry name" value="P-loop_NTPase"/>
</dbReference>
<dbReference type="Pfam" id="PF13671">
    <property type="entry name" value="AAA_33"/>
    <property type="match status" value="1"/>
</dbReference>
<dbReference type="PANTHER" id="PTHR37807">
    <property type="entry name" value="OS07G0160300 PROTEIN"/>
    <property type="match status" value="1"/>
</dbReference>
<evidence type="ECO:0008006" key="3">
    <source>
        <dbReference type="Google" id="ProtNLM"/>
    </source>
</evidence>
<dbReference type="KEGG" id="gai:IMCC3135_33875"/>
<dbReference type="RefSeq" id="WP_088921538.1">
    <property type="nucleotide sequence ID" value="NZ_CP018632.1"/>
</dbReference>
<dbReference type="Proteomes" id="UP000250079">
    <property type="component" value="Chromosome"/>
</dbReference>
<dbReference type="Gene3D" id="3.40.50.300">
    <property type="entry name" value="P-loop containing nucleotide triphosphate hydrolases"/>
    <property type="match status" value="1"/>
</dbReference>
<dbReference type="OrthoDB" id="9810277at2"/>